<dbReference type="EMBL" id="GBXI01009383">
    <property type="protein sequence ID" value="JAD04909.1"/>
    <property type="molecule type" value="Transcribed_RNA"/>
</dbReference>
<evidence type="ECO:0000256" key="2">
    <source>
        <dbReference type="ARBA" id="ARBA00022692"/>
    </source>
</evidence>
<keyword evidence="4 6" id="KW-0472">Membrane</keyword>
<proteinExistence type="predicted"/>
<evidence type="ECO:0000256" key="1">
    <source>
        <dbReference type="ARBA" id="ARBA00004141"/>
    </source>
</evidence>
<evidence type="ECO:0000259" key="7">
    <source>
        <dbReference type="Pfam" id="PF07782"/>
    </source>
</evidence>
<dbReference type="InterPro" id="IPR051856">
    <property type="entry name" value="CSR-E3_Ligase_Protein"/>
</dbReference>
<dbReference type="AlphaFoldDB" id="A0A0A1X0Q5"/>
<gene>
    <name evidence="9" type="primary">DCST2</name>
    <name evidence="9" type="ORF">g.1654</name>
</gene>
<feature type="transmembrane region" description="Helical" evidence="6">
    <location>
        <begin position="75"/>
        <end position="93"/>
    </location>
</feature>
<keyword evidence="3 6" id="KW-1133">Transmembrane helix</keyword>
<feature type="domain" description="E3 ubiquitin-protein ligase DCST1-like C-terminal" evidence="8">
    <location>
        <begin position="651"/>
        <end position="693"/>
    </location>
</feature>
<dbReference type="InterPro" id="IPR058842">
    <property type="entry name" value="DCST1_C"/>
</dbReference>
<feature type="transmembrane region" description="Helical" evidence="6">
    <location>
        <begin position="549"/>
        <end position="570"/>
    </location>
</feature>
<feature type="region of interest" description="Disordered" evidence="5">
    <location>
        <begin position="33"/>
        <end position="60"/>
    </location>
</feature>
<evidence type="ECO:0000256" key="6">
    <source>
        <dbReference type="SAM" id="Phobius"/>
    </source>
</evidence>
<evidence type="ECO:0000256" key="5">
    <source>
        <dbReference type="SAM" id="MobiDB-lite"/>
    </source>
</evidence>
<evidence type="ECO:0000259" key="8">
    <source>
        <dbReference type="Pfam" id="PF26037"/>
    </source>
</evidence>
<feature type="region of interest" description="Disordered" evidence="5">
    <location>
        <begin position="699"/>
        <end position="722"/>
    </location>
</feature>
<reference evidence="9" key="2">
    <citation type="journal article" date="2015" name="Gigascience">
        <title>Reconstructing a comprehensive transcriptome assembly of a white-pupal translocated strain of the pest fruit fly Bactrocera cucurbitae.</title>
        <authorList>
            <person name="Sim S.B."/>
            <person name="Calla B."/>
            <person name="Hall B."/>
            <person name="DeRego T."/>
            <person name="Geib S.M."/>
        </authorList>
    </citation>
    <scope>NUCLEOTIDE SEQUENCE</scope>
</reference>
<dbReference type="Pfam" id="PF07782">
    <property type="entry name" value="DC_STAMP"/>
    <property type="match status" value="1"/>
</dbReference>
<dbReference type="Pfam" id="PF26039">
    <property type="entry name" value="Dcst2"/>
    <property type="match status" value="1"/>
</dbReference>
<sequence length="729" mass="83815">MVKRPRHVDDTSTSAIPASTTSATTITINDTDSSTVGSTTSTTKSTKSTKSTKPTTQTTPKLEDNKYGKFFNKTVVTLLIFGYLTGVGLVLAWEYHKTGIFQPPKGKWLKWNVAILVFLLLCYSRSVRCTVTLCIPIMCSTKGRSLLIAFAFVLAATGPTWNILRNVDALTTSLSCGQTQLKQALEEMLEVMRQPLVAIKKAVKTAMDNVKKVMKKVELVLYRIKELVLVVLSGIKLMFEWLNSIVKFCNKEFGTPFDRCMKIADDAMADCREKLGFFQALCQATHIFTMLCYTVKVVDVLCVMVVFFDDTVLATIMDKLRQFTDEIKNMFDVTVTFDHDFSFTTVASRNLSDVGKEIMAEIHWHMANFFLIFGFLDVIGGFLCVLVILKALYFKMKYLRQPGYDNKYLTKDFIEIDEQRKLTDQERALPLKKTEKHKYIWITSCRLTRREIFGLMRSMLFLFISTIQIFCICFADYSLYWVLAMIRFYGSQEANVEIPPYIVVDVKGEDFAADIFRGIVEAFEPLNQKYNIDATPCLPRPKIPNFRRYFDIGGICLLAWILLFLEPYGLRLRHLVMRLYYPVEAKQRAAWLYNQILMKRMTFFKLLRRKARAKFKNEPNSDPYTFLDWIRAKTSGFFLFRLIFGHRKSNICILCGFPLKEDKVECSTPGCKAVYCQSCFNESKKTCCICKNPVEYGDDSDISEEKDSSDDPNAVREPHESDKYCIWVP</sequence>
<name>A0A0A1X0Q5_ZEUCU</name>
<dbReference type="Pfam" id="PF26037">
    <property type="entry name" value="zf-RING_DCST1_C"/>
    <property type="match status" value="1"/>
</dbReference>
<evidence type="ECO:0000256" key="3">
    <source>
        <dbReference type="ARBA" id="ARBA00022989"/>
    </source>
</evidence>
<dbReference type="PANTHER" id="PTHR21041">
    <property type="entry name" value="DENDRITIC CELL-SPECIFIC TRANSMEMBRANE PROTEIN"/>
    <property type="match status" value="1"/>
</dbReference>
<accession>A0A0A1X0Q5</accession>
<dbReference type="GO" id="GO:0016020">
    <property type="term" value="C:membrane"/>
    <property type="evidence" value="ECO:0007669"/>
    <property type="project" value="UniProtKB-SubCell"/>
</dbReference>
<comment type="subcellular location">
    <subcellularLocation>
        <location evidence="1">Membrane</location>
        <topology evidence="1">Multi-pass membrane protein</topology>
    </subcellularLocation>
</comment>
<protein>
    <submittedName>
        <fullName evidence="9">DC-STAMP domain-containing protein 2</fullName>
    </submittedName>
</protein>
<feature type="transmembrane region" description="Helical" evidence="6">
    <location>
        <begin position="459"/>
        <end position="483"/>
    </location>
</feature>
<feature type="transmembrane region" description="Helical" evidence="6">
    <location>
        <begin position="369"/>
        <end position="393"/>
    </location>
</feature>
<dbReference type="OrthoDB" id="6598372at2759"/>
<feature type="domain" description="Dendritic cell-specific transmembrane protein-like" evidence="7">
    <location>
        <begin position="404"/>
        <end position="593"/>
    </location>
</feature>
<feature type="transmembrane region" description="Helical" evidence="6">
    <location>
        <begin position="146"/>
        <end position="164"/>
    </location>
</feature>
<organism evidence="9">
    <name type="scientific">Zeugodacus cucurbitae</name>
    <name type="common">Melon fruit fly</name>
    <name type="synonym">Bactrocera cucurbitae</name>
    <dbReference type="NCBI Taxonomy" id="28588"/>
    <lineage>
        <taxon>Eukaryota</taxon>
        <taxon>Metazoa</taxon>
        <taxon>Ecdysozoa</taxon>
        <taxon>Arthropoda</taxon>
        <taxon>Hexapoda</taxon>
        <taxon>Insecta</taxon>
        <taxon>Pterygota</taxon>
        <taxon>Neoptera</taxon>
        <taxon>Endopterygota</taxon>
        <taxon>Diptera</taxon>
        <taxon>Brachycera</taxon>
        <taxon>Muscomorpha</taxon>
        <taxon>Tephritoidea</taxon>
        <taxon>Tephritidae</taxon>
        <taxon>Zeugodacus</taxon>
        <taxon>Zeugodacus</taxon>
    </lineage>
</organism>
<dbReference type="PANTHER" id="PTHR21041:SF9">
    <property type="entry name" value="DENDRITIC CELL-SPECIFIC TRANSMEMBRANE PROTEIN-LIKE DOMAIN-CONTAINING PROTEIN"/>
    <property type="match status" value="1"/>
</dbReference>
<dbReference type="InterPro" id="IPR012858">
    <property type="entry name" value="DC_STAMP-like"/>
</dbReference>
<feature type="compositionally biased region" description="Basic and acidic residues" evidence="5">
    <location>
        <begin position="713"/>
        <end position="722"/>
    </location>
</feature>
<evidence type="ECO:0000256" key="4">
    <source>
        <dbReference type="ARBA" id="ARBA00023136"/>
    </source>
</evidence>
<feature type="compositionally biased region" description="Low complexity" evidence="5">
    <location>
        <begin position="33"/>
        <end position="59"/>
    </location>
</feature>
<reference evidence="9" key="1">
    <citation type="submission" date="2014-11" db="EMBL/GenBank/DDBJ databases">
        <authorList>
            <person name="Geib S."/>
        </authorList>
    </citation>
    <scope>NUCLEOTIDE SEQUENCE</scope>
</reference>
<feature type="compositionally biased region" description="Acidic residues" evidence="5">
    <location>
        <begin position="699"/>
        <end position="710"/>
    </location>
</feature>
<feature type="transmembrane region" description="Helical" evidence="6">
    <location>
        <begin position="113"/>
        <end position="139"/>
    </location>
</feature>
<feature type="transmembrane region" description="Helical" evidence="6">
    <location>
        <begin position="287"/>
        <end position="308"/>
    </location>
</feature>
<keyword evidence="2 6" id="KW-0812">Transmembrane</keyword>
<evidence type="ECO:0000313" key="9">
    <source>
        <dbReference type="EMBL" id="JAD04909.1"/>
    </source>
</evidence>